<dbReference type="PANTHER" id="PTHR43286:SF1">
    <property type="entry name" value="ENDONUCLEASE III-LIKE PROTEIN 1"/>
    <property type="match status" value="1"/>
</dbReference>
<evidence type="ECO:0000259" key="14">
    <source>
        <dbReference type="SMART" id="SM00478"/>
    </source>
</evidence>
<keyword evidence="16" id="KW-1185">Reference proteome</keyword>
<keyword evidence="11" id="KW-0456">Lyase</keyword>
<dbReference type="GO" id="GO:0003677">
    <property type="term" value="F:DNA binding"/>
    <property type="evidence" value="ECO:0007669"/>
    <property type="project" value="InterPro"/>
</dbReference>
<evidence type="ECO:0000256" key="1">
    <source>
        <dbReference type="ARBA" id="ARBA00001966"/>
    </source>
</evidence>
<evidence type="ECO:0000256" key="13">
    <source>
        <dbReference type="SAM" id="MobiDB-lite"/>
    </source>
</evidence>
<dbReference type="InterPro" id="IPR003265">
    <property type="entry name" value="HhH-GPD_domain"/>
</dbReference>
<evidence type="ECO:0000256" key="11">
    <source>
        <dbReference type="ARBA" id="ARBA00023239"/>
    </source>
</evidence>
<dbReference type="InterPro" id="IPR011257">
    <property type="entry name" value="DNA_glycosylase"/>
</dbReference>
<dbReference type="PROSITE" id="PS00764">
    <property type="entry name" value="ENDONUCLEASE_III_1"/>
    <property type="match status" value="1"/>
</dbReference>
<evidence type="ECO:0000256" key="7">
    <source>
        <dbReference type="ARBA" id="ARBA00022801"/>
    </source>
</evidence>
<dbReference type="GO" id="GO:0140078">
    <property type="term" value="F:class I DNA-(apurinic or apyrimidinic site) endonuclease activity"/>
    <property type="evidence" value="ECO:0007669"/>
    <property type="project" value="UniProtKB-EC"/>
</dbReference>
<keyword evidence="4" id="KW-0004">4Fe-4S</keyword>
<evidence type="ECO:0000256" key="2">
    <source>
        <dbReference type="ARBA" id="ARBA00008343"/>
    </source>
</evidence>
<comment type="caution">
    <text evidence="15">The sequence shown here is derived from an EMBL/GenBank/DDBJ whole genome shotgun (WGS) entry which is preliminary data.</text>
</comment>
<evidence type="ECO:0000313" key="15">
    <source>
        <dbReference type="EMBL" id="CAF1595049.1"/>
    </source>
</evidence>
<dbReference type="Gene3D" id="1.10.1670.10">
    <property type="entry name" value="Helix-hairpin-Helix base-excision DNA repair enzymes (C-terminal)"/>
    <property type="match status" value="1"/>
</dbReference>
<dbReference type="GO" id="GO:0005634">
    <property type="term" value="C:nucleus"/>
    <property type="evidence" value="ECO:0007669"/>
    <property type="project" value="InterPro"/>
</dbReference>
<dbReference type="EMBL" id="CAJNOR010006429">
    <property type="protein sequence ID" value="CAF1595049.1"/>
    <property type="molecule type" value="Genomic_DNA"/>
</dbReference>
<keyword evidence="12" id="KW-0326">Glycosidase</keyword>
<dbReference type="InterPro" id="IPR023170">
    <property type="entry name" value="HhH_base_excis_C"/>
</dbReference>
<keyword evidence="5" id="KW-0479">Metal-binding</keyword>
<comment type="similarity">
    <text evidence="2">Belongs to the Nth/MutY family.</text>
</comment>
<feature type="non-terminal residue" evidence="15">
    <location>
        <position position="1"/>
    </location>
</feature>
<evidence type="ECO:0000256" key="5">
    <source>
        <dbReference type="ARBA" id="ARBA00022723"/>
    </source>
</evidence>
<dbReference type="GO" id="GO:0006289">
    <property type="term" value="P:nucleotide-excision repair"/>
    <property type="evidence" value="ECO:0007669"/>
    <property type="project" value="TreeGrafter"/>
</dbReference>
<keyword evidence="9" id="KW-0411">Iron-sulfur</keyword>
<dbReference type="GO" id="GO:0000703">
    <property type="term" value="F:oxidized pyrimidine nucleobase lesion DNA N-glycosylase activity"/>
    <property type="evidence" value="ECO:0007669"/>
    <property type="project" value="TreeGrafter"/>
</dbReference>
<keyword evidence="7" id="KW-0378">Hydrolase</keyword>
<keyword evidence="6" id="KW-0227">DNA damage</keyword>
<dbReference type="GO" id="GO:0006285">
    <property type="term" value="P:base-excision repair, AP site formation"/>
    <property type="evidence" value="ECO:0007669"/>
    <property type="project" value="InterPro"/>
</dbReference>
<dbReference type="Proteomes" id="UP000663828">
    <property type="component" value="Unassembled WGS sequence"/>
</dbReference>
<evidence type="ECO:0000256" key="6">
    <source>
        <dbReference type="ARBA" id="ARBA00022763"/>
    </source>
</evidence>
<comment type="cofactor">
    <cofactor evidence="1">
        <name>[4Fe-4S] cluster</name>
        <dbReference type="ChEBI" id="CHEBI:49883"/>
    </cofactor>
</comment>
<evidence type="ECO:0000256" key="9">
    <source>
        <dbReference type="ARBA" id="ARBA00023014"/>
    </source>
</evidence>
<gene>
    <name evidence="15" type="ORF">XAT740_LOCUS46999</name>
</gene>
<feature type="domain" description="HhH-GPD" evidence="14">
    <location>
        <begin position="105"/>
        <end position="255"/>
    </location>
</feature>
<feature type="region of interest" description="Disordered" evidence="13">
    <location>
        <begin position="36"/>
        <end position="57"/>
    </location>
</feature>
<keyword evidence="10" id="KW-0234">DNA repair</keyword>
<organism evidence="15 16">
    <name type="scientific">Adineta ricciae</name>
    <name type="common">Rotifer</name>
    <dbReference type="NCBI Taxonomy" id="249248"/>
    <lineage>
        <taxon>Eukaryota</taxon>
        <taxon>Metazoa</taxon>
        <taxon>Spiralia</taxon>
        <taxon>Gnathifera</taxon>
        <taxon>Rotifera</taxon>
        <taxon>Eurotatoria</taxon>
        <taxon>Bdelloidea</taxon>
        <taxon>Adinetida</taxon>
        <taxon>Adinetidae</taxon>
        <taxon>Adineta</taxon>
    </lineage>
</organism>
<dbReference type="InterPro" id="IPR004035">
    <property type="entry name" value="Endouclease-III_FeS-bd_BS"/>
</dbReference>
<dbReference type="SMART" id="SM00478">
    <property type="entry name" value="ENDO3c"/>
    <property type="match status" value="1"/>
</dbReference>
<dbReference type="GO" id="GO:0046872">
    <property type="term" value="F:metal ion binding"/>
    <property type="evidence" value="ECO:0007669"/>
    <property type="project" value="UniProtKB-KW"/>
</dbReference>
<evidence type="ECO:0000256" key="12">
    <source>
        <dbReference type="ARBA" id="ARBA00023295"/>
    </source>
</evidence>
<feature type="compositionally biased region" description="Basic residues" evidence="13">
    <location>
        <begin position="1"/>
        <end position="10"/>
    </location>
</feature>
<dbReference type="Pfam" id="PF00633">
    <property type="entry name" value="HHH"/>
    <property type="match status" value="1"/>
</dbReference>
<dbReference type="PANTHER" id="PTHR43286">
    <property type="entry name" value="ENDONUCLEASE III-LIKE PROTEIN 1"/>
    <property type="match status" value="1"/>
</dbReference>
<sequence>MSKNNNRNKRKTDADKEHVVQTVMSKYFEKSETINPIETERNIRKRQKTSDEPKWQPPNWKEQWENILAMRIRNKDLEPRGCDTVGDNITDDKIRRLHVLVSLMLSSQTKDTMTIAAMDRLYDVDFNIQYALDVDVDDLAKIIYPVGFWRRKAQYIKQTCQILRDKYNDDIPNTITDLCALPGVGPKMAYLAMDFAWKSNQGIGVDVHVHRISHRLGWLRYDTKTPEQTRLELESWIPRDLWDKINHNMVRFGQTQCYPVRPRCPTCLNRNICPASTNMNRFAHYLPTLPFSFEYDLPHYLQRIHLRAKSAFISLQTMPRYPLKCHEVPPLFVEPYILNGFRSIHRPWSYYFKSLFHKHNETIN</sequence>
<evidence type="ECO:0000256" key="3">
    <source>
        <dbReference type="ARBA" id="ARBA00012720"/>
    </source>
</evidence>
<evidence type="ECO:0000256" key="10">
    <source>
        <dbReference type="ARBA" id="ARBA00023204"/>
    </source>
</evidence>
<dbReference type="HAMAP" id="MF_03183">
    <property type="entry name" value="Endonuclease_III_Nth"/>
    <property type="match status" value="1"/>
</dbReference>
<dbReference type="InterPro" id="IPR030841">
    <property type="entry name" value="NTH1"/>
</dbReference>
<dbReference type="GO" id="GO:0051539">
    <property type="term" value="F:4 iron, 4 sulfur cluster binding"/>
    <property type="evidence" value="ECO:0007669"/>
    <property type="project" value="UniProtKB-KW"/>
</dbReference>
<dbReference type="CDD" id="cd00056">
    <property type="entry name" value="ENDO3c"/>
    <property type="match status" value="1"/>
</dbReference>
<name>A0A816AHI6_ADIRI</name>
<dbReference type="EC" id="4.2.99.18" evidence="3"/>
<dbReference type="Gene3D" id="1.10.340.30">
    <property type="entry name" value="Hypothetical protein, domain 2"/>
    <property type="match status" value="1"/>
</dbReference>
<dbReference type="InterPro" id="IPR000445">
    <property type="entry name" value="HhH_motif"/>
</dbReference>
<evidence type="ECO:0000313" key="16">
    <source>
        <dbReference type="Proteomes" id="UP000663828"/>
    </source>
</evidence>
<dbReference type="AlphaFoldDB" id="A0A816AHI6"/>
<dbReference type="SUPFAM" id="SSF48150">
    <property type="entry name" value="DNA-glycosylase"/>
    <property type="match status" value="1"/>
</dbReference>
<evidence type="ECO:0000256" key="4">
    <source>
        <dbReference type="ARBA" id="ARBA00022485"/>
    </source>
</evidence>
<dbReference type="FunFam" id="1.10.340.30:FF:000005">
    <property type="entry name" value="Endonuclease III-like protein 1"/>
    <property type="match status" value="1"/>
</dbReference>
<feature type="compositionally biased region" description="Basic and acidic residues" evidence="13">
    <location>
        <begin position="36"/>
        <end position="54"/>
    </location>
</feature>
<evidence type="ECO:0000256" key="8">
    <source>
        <dbReference type="ARBA" id="ARBA00023004"/>
    </source>
</evidence>
<accession>A0A816AHI6</accession>
<feature type="region of interest" description="Disordered" evidence="13">
    <location>
        <begin position="1"/>
        <end position="20"/>
    </location>
</feature>
<dbReference type="Pfam" id="PF00730">
    <property type="entry name" value="HhH-GPD"/>
    <property type="match status" value="1"/>
</dbReference>
<reference evidence="15" key="1">
    <citation type="submission" date="2021-02" db="EMBL/GenBank/DDBJ databases">
        <authorList>
            <person name="Nowell W R."/>
        </authorList>
    </citation>
    <scope>NUCLEOTIDE SEQUENCE</scope>
</reference>
<keyword evidence="8" id="KW-0408">Iron</keyword>
<protein>
    <recommendedName>
        <fullName evidence="3">DNA-(apurinic or apyrimidinic site) lyase</fullName>
        <ecNumber evidence="3">4.2.99.18</ecNumber>
    </recommendedName>
</protein>
<proteinExistence type="inferred from homology"/>